<dbReference type="EMBL" id="ML208441">
    <property type="protein sequence ID" value="TFK65307.1"/>
    <property type="molecule type" value="Genomic_DNA"/>
</dbReference>
<organism evidence="1 2">
    <name type="scientific">Pluteus cervinus</name>
    <dbReference type="NCBI Taxonomy" id="181527"/>
    <lineage>
        <taxon>Eukaryota</taxon>
        <taxon>Fungi</taxon>
        <taxon>Dikarya</taxon>
        <taxon>Basidiomycota</taxon>
        <taxon>Agaricomycotina</taxon>
        <taxon>Agaricomycetes</taxon>
        <taxon>Agaricomycetidae</taxon>
        <taxon>Agaricales</taxon>
        <taxon>Pluteineae</taxon>
        <taxon>Pluteaceae</taxon>
        <taxon>Pluteus</taxon>
    </lineage>
</organism>
<sequence length="499" mass="57293">MASNSVFLQLPLVQNSYIHDNEPTGWNTIPPDILEEILTRAILPYYVVNISAFHPLQLEYTKEVHFRMGLAVVCRLWHRVAIPLLYRDIVFRRCTRIAYFLETLRSSPSLGQLAKSVMICSLIPPTHYSFLKEQLHEIYRLCPQLKQVEFVPSQRVSGPAIPLLHIPLPNGITHLTLGEIAPFNLLNECLMRVCPNLVFLSFCLLWEVPGEDELSPLSLPALQSLRIFLKDAVDKYLPAIVESWTIPCLEHLSFRSWIYPTERPTCLDFFQKFACNLKSLHIDFQQEWASVQPFLERCPSLTHLMLTDQQMPATLTHHQLQWLDVFPILDLPDTGWIMAAKAQFPSLRGIRVFESGRFGKFPYYHPNFHQLARIIPPNTDWNRPCILPWLPFDFHIDWLERPGYSLARVHMGFEGAVPQTKGLPENDSDQEALENDSDWEPSDSGSSSDSASSYSGSEGDTSDLPREGSNIDEFYFASPEQYSILEVDRQSVLLQSYPY</sequence>
<gene>
    <name evidence="1" type="ORF">BDN72DRAFT_205155</name>
</gene>
<protein>
    <submittedName>
        <fullName evidence="1">Uncharacterized protein</fullName>
    </submittedName>
</protein>
<evidence type="ECO:0000313" key="2">
    <source>
        <dbReference type="Proteomes" id="UP000308600"/>
    </source>
</evidence>
<accession>A0ACD3AID9</accession>
<keyword evidence="2" id="KW-1185">Reference proteome</keyword>
<evidence type="ECO:0000313" key="1">
    <source>
        <dbReference type="EMBL" id="TFK65307.1"/>
    </source>
</evidence>
<reference evidence="1 2" key="1">
    <citation type="journal article" date="2019" name="Nat. Ecol. Evol.">
        <title>Megaphylogeny resolves global patterns of mushroom evolution.</title>
        <authorList>
            <person name="Varga T."/>
            <person name="Krizsan K."/>
            <person name="Foldi C."/>
            <person name="Dima B."/>
            <person name="Sanchez-Garcia M."/>
            <person name="Sanchez-Ramirez S."/>
            <person name="Szollosi G.J."/>
            <person name="Szarkandi J.G."/>
            <person name="Papp V."/>
            <person name="Albert L."/>
            <person name="Andreopoulos W."/>
            <person name="Angelini C."/>
            <person name="Antonin V."/>
            <person name="Barry K.W."/>
            <person name="Bougher N.L."/>
            <person name="Buchanan P."/>
            <person name="Buyck B."/>
            <person name="Bense V."/>
            <person name="Catcheside P."/>
            <person name="Chovatia M."/>
            <person name="Cooper J."/>
            <person name="Damon W."/>
            <person name="Desjardin D."/>
            <person name="Finy P."/>
            <person name="Geml J."/>
            <person name="Haridas S."/>
            <person name="Hughes K."/>
            <person name="Justo A."/>
            <person name="Karasinski D."/>
            <person name="Kautmanova I."/>
            <person name="Kiss B."/>
            <person name="Kocsube S."/>
            <person name="Kotiranta H."/>
            <person name="LaButti K.M."/>
            <person name="Lechner B.E."/>
            <person name="Liimatainen K."/>
            <person name="Lipzen A."/>
            <person name="Lukacs Z."/>
            <person name="Mihaltcheva S."/>
            <person name="Morgado L.N."/>
            <person name="Niskanen T."/>
            <person name="Noordeloos M.E."/>
            <person name="Ohm R.A."/>
            <person name="Ortiz-Santana B."/>
            <person name="Ovrebo C."/>
            <person name="Racz N."/>
            <person name="Riley R."/>
            <person name="Savchenko A."/>
            <person name="Shiryaev A."/>
            <person name="Soop K."/>
            <person name="Spirin V."/>
            <person name="Szebenyi C."/>
            <person name="Tomsovsky M."/>
            <person name="Tulloss R.E."/>
            <person name="Uehling J."/>
            <person name="Grigoriev I.V."/>
            <person name="Vagvolgyi C."/>
            <person name="Papp T."/>
            <person name="Martin F.M."/>
            <person name="Miettinen O."/>
            <person name="Hibbett D.S."/>
            <person name="Nagy L.G."/>
        </authorList>
    </citation>
    <scope>NUCLEOTIDE SEQUENCE [LARGE SCALE GENOMIC DNA]</scope>
    <source>
        <strain evidence="1 2">NL-1719</strain>
    </source>
</reference>
<proteinExistence type="predicted"/>
<name>A0ACD3AID9_9AGAR</name>
<dbReference type="Proteomes" id="UP000308600">
    <property type="component" value="Unassembled WGS sequence"/>
</dbReference>